<keyword evidence="4" id="KW-0812">Transmembrane</keyword>
<feature type="transmembrane region" description="Helical" evidence="4">
    <location>
        <begin position="50"/>
        <end position="71"/>
    </location>
</feature>
<dbReference type="PROSITE" id="PS50106">
    <property type="entry name" value="PDZ"/>
    <property type="match status" value="1"/>
</dbReference>
<dbReference type="AlphaFoldDB" id="A0A7W5D3I5"/>
<dbReference type="EC" id="3.4.21.-" evidence="6"/>
<feature type="region of interest" description="Disordered" evidence="3">
    <location>
        <begin position="77"/>
        <end position="99"/>
    </location>
</feature>
<evidence type="ECO:0000256" key="2">
    <source>
        <dbReference type="ARBA" id="ARBA00022801"/>
    </source>
</evidence>
<evidence type="ECO:0000256" key="3">
    <source>
        <dbReference type="SAM" id="MobiDB-lite"/>
    </source>
</evidence>
<sequence>MTDLNKENLPVSDPATDDIIEQTVITETTTPETGHAPEHAAPKKTGARTFLYGFAGAAVACILAFGVGGAVTTLHAADSSANNSPSATVTNGDGNTTITVNGEDTTLPEAVANKCLPSVAFVATYVDASAQSQGNGYGYGGNEYGYGWGFPYGFGYGDDYGYGDGYGDGYGWGWGQQNSFQMSSQQVVDDNYTEYGTGSGVVLTEDGYILTNNHVVEGGAAWTVTIEGKTYDCDLVGTDPSSDVAVLKAKDASGLTPMEIGDSNDLVVGEWVMTIGSPFGLEQSVATGIVSATNRSQIMSGAESGSATDTIYPNMIQTDAAINPGNSGGAMVDAEGKLIGINTLITSYSGNYSGVGFAIPVNYAMGIADKLMAGEEPTYAQLGVSLSDITPAVAENYGLSSDAGAYVAEVVPDSAAAQAGIVEGDIITGFNGKAVASSSDLMLDVRGEQPGAEVTLTVAKADGQTQDIKVTLGESSPAASQQQEQGQDQQQPQPRQQR</sequence>
<reference evidence="6 7" key="1">
    <citation type="submission" date="2020-08" db="EMBL/GenBank/DDBJ databases">
        <title>Sequencing the genomes of 1000 actinobacteria strains.</title>
        <authorList>
            <person name="Klenk H.-P."/>
        </authorList>
    </citation>
    <scope>NUCLEOTIDE SEQUENCE [LARGE SCALE GENOMIC DNA]</scope>
    <source>
        <strain evidence="6 7">DSM 22242</strain>
    </source>
</reference>
<comment type="caution">
    <text evidence="6">The sequence shown here is derived from an EMBL/GenBank/DDBJ whole genome shotgun (WGS) entry which is preliminary data.</text>
</comment>
<protein>
    <submittedName>
        <fullName evidence="6">Putative serine protease PepD</fullName>
        <ecNumber evidence="6">3.4.21.-</ecNumber>
    </submittedName>
</protein>
<dbReference type="SMART" id="SM00228">
    <property type="entry name" value="PDZ"/>
    <property type="match status" value="1"/>
</dbReference>
<evidence type="ECO:0000313" key="7">
    <source>
        <dbReference type="Proteomes" id="UP000530850"/>
    </source>
</evidence>
<gene>
    <name evidence="6" type="ORF">FHR31_001903</name>
</gene>
<dbReference type="PRINTS" id="PR00834">
    <property type="entry name" value="PROTEASES2C"/>
</dbReference>
<dbReference type="InterPro" id="IPR036034">
    <property type="entry name" value="PDZ_sf"/>
</dbReference>
<accession>A0A7W5D3I5</accession>
<dbReference type="SUPFAM" id="SSF50156">
    <property type="entry name" value="PDZ domain-like"/>
    <property type="match status" value="1"/>
</dbReference>
<evidence type="ECO:0000256" key="4">
    <source>
        <dbReference type="SAM" id="Phobius"/>
    </source>
</evidence>
<dbReference type="PANTHER" id="PTHR43343:SF3">
    <property type="entry name" value="PROTEASE DO-LIKE 8, CHLOROPLASTIC"/>
    <property type="match status" value="1"/>
</dbReference>
<evidence type="ECO:0000259" key="5">
    <source>
        <dbReference type="PROSITE" id="PS50106"/>
    </source>
</evidence>
<dbReference type="Pfam" id="PF13180">
    <property type="entry name" value="PDZ_2"/>
    <property type="match status" value="1"/>
</dbReference>
<dbReference type="GeneID" id="93357734"/>
<name>A0A7W5D3I5_9ACTN</name>
<keyword evidence="4" id="KW-1133">Transmembrane helix</keyword>
<dbReference type="RefSeq" id="WP_211329069.1">
    <property type="nucleotide sequence ID" value="NZ_CAPYQC010000030.1"/>
</dbReference>
<feature type="region of interest" description="Disordered" evidence="3">
    <location>
        <begin position="467"/>
        <end position="498"/>
    </location>
</feature>
<dbReference type="InterPro" id="IPR001940">
    <property type="entry name" value="Peptidase_S1C"/>
</dbReference>
<dbReference type="InterPro" id="IPR051201">
    <property type="entry name" value="Chloro_Bact_Ser_Proteases"/>
</dbReference>
<dbReference type="InterPro" id="IPR009003">
    <property type="entry name" value="Peptidase_S1_PA"/>
</dbReference>
<feature type="compositionally biased region" description="Low complexity" evidence="3">
    <location>
        <begin position="77"/>
        <end position="87"/>
    </location>
</feature>
<dbReference type="SUPFAM" id="SSF50494">
    <property type="entry name" value="Trypsin-like serine proteases"/>
    <property type="match status" value="1"/>
</dbReference>
<evidence type="ECO:0000313" key="6">
    <source>
        <dbReference type="EMBL" id="MBB3172070.1"/>
    </source>
</evidence>
<feature type="compositionally biased region" description="Low complexity" evidence="3">
    <location>
        <begin position="473"/>
        <end position="498"/>
    </location>
</feature>
<dbReference type="Gene3D" id="2.40.10.120">
    <property type="match status" value="1"/>
</dbReference>
<proteinExistence type="predicted"/>
<dbReference type="InterPro" id="IPR001478">
    <property type="entry name" value="PDZ"/>
</dbReference>
<dbReference type="EMBL" id="JACHYA010000008">
    <property type="protein sequence ID" value="MBB3172070.1"/>
    <property type="molecule type" value="Genomic_DNA"/>
</dbReference>
<evidence type="ECO:0000256" key="1">
    <source>
        <dbReference type="ARBA" id="ARBA00022670"/>
    </source>
</evidence>
<keyword evidence="2 6" id="KW-0378">Hydrolase</keyword>
<dbReference type="PANTHER" id="PTHR43343">
    <property type="entry name" value="PEPTIDASE S12"/>
    <property type="match status" value="1"/>
</dbReference>
<dbReference type="Proteomes" id="UP000530850">
    <property type="component" value="Unassembled WGS sequence"/>
</dbReference>
<feature type="compositionally biased region" description="Polar residues" evidence="3">
    <location>
        <begin position="88"/>
        <end position="99"/>
    </location>
</feature>
<dbReference type="GO" id="GO:0006508">
    <property type="term" value="P:proteolysis"/>
    <property type="evidence" value="ECO:0007669"/>
    <property type="project" value="UniProtKB-KW"/>
</dbReference>
<feature type="domain" description="PDZ" evidence="5">
    <location>
        <begin position="371"/>
        <end position="462"/>
    </location>
</feature>
<keyword evidence="1 6" id="KW-0645">Protease</keyword>
<dbReference type="Pfam" id="PF13365">
    <property type="entry name" value="Trypsin_2"/>
    <property type="match status" value="1"/>
</dbReference>
<keyword evidence="4" id="KW-0472">Membrane</keyword>
<organism evidence="6 7">
    <name type="scientific">Parvibacter caecicola</name>
    <dbReference type="NCBI Taxonomy" id="747645"/>
    <lineage>
        <taxon>Bacteria</taxon>
        <taxon>Bacillati</taxon>
        <taxon>Actinomycetota</taxon>
        <taxon>Coriobacteriia</taxon>
        <taxon>Coriobacteriales</taxon>
        <taxon>Coriobacteriaceae</taxon>
        <taxon>Parvibacter</taxon>
    </lineage>
</organism>
<dbReference type="GO" id="GO:0004252">
    <property type="term" value="F:serine-type endopeptidase activity"/>
    <property type="evidence" value="ECO:0007669"/>
    <property type="project" value="InterPro"/>
</dbReference>
<dbReference type="Gene3D" id="2.30.42.10">
    <property type="match status" value="1"/>
</dbReference>